<dbReference type="InterPro" id="IPR011993">
    <property type="entry name" value="PH-like_dom_sf"/>
</dbReference>
<evidence type="ECO:0000313" key="7">
    <source>
        <dbReference type="WBParaSite" id="ASIM_0001123301-mRNA-1"/>
    </source>
</evidence>
<dbReference type="Pfam" id="PF00621">
    <property type="entry name" value="RhoGEF"/>
    <property type="match status" value="1"/>
</dbReference>
<organism evidence="7">
    <name type="scientific">Anisakis simplex</name>
    <name type="common">Herring worm</name>
    <dbReference type="NCBI Taxonomy" id="6269"/>
    <lineage>
        <taxon>Eukaryota</taxon>
        <taxon>Metazoa</taxon>
        <taxon>Ecdysozoa</taxon>
        <taxon>Nematoda</taxon>
        <taxon>Chromadorea</taxon>
        <taxon>Rhabditida</taxon>
        <taxon>Spirurina</taxon>
        <taxon>Ascaridomorpha</taxon>
        <taxon>Ascaridoidea</taxon>
        <taxon>Anisakidae</taxon>
        <taxon>Anisakis</taxon>
        <taxon>Anisakis simplex complex</taxon>
    </lineage>
</organism>
<feature type="region of interest" description="Disordered" evidence="3">
    <location>
        <begin position="986"/>
        <end position="1035"/>
    </location>
</feature>
<evidence type="ECO:0000256" key="2">
    <source>
        <dbReference type="SAM" id="Coils"/>
    </source>
</evidence>
<reference evidence="7" key="1">
    <citation type="submission" date="2016-04" db="UniProtKB">
        <authorList>
            <consortium name="WormBaseParasite"/>
        </authorList>
    </citation>
    <scope>IDENTIFICATION</scope>
</reference>
<dbReference type="GO" id="GO:0035023">
    <property type="term" value="P:regulation of Rho protein signal transduction"/>
    <property type="evidence" value="ECO:0007669"/>
    <property type="project" value="TreeGrafter"/>
</dbReference>
<evidence type="ECO:0000313" key="6">
    <source>
        <dbReference type="Proteomes" id="UP000267096"/>
    </source>
</evidence>
<dbReference type="PANTHER" id="PTHR13944">
    <property type="entry name" value="AGAP007712-PA"/>
    <property type="match status" value="1"/>
</dbReference>
<dbReference type="PANTHER" id="PTHR13944:SF21">
    <property type="entry name" value="CYSTS, ISOFORM C"/>
    <property type="match status" value="1"/>
</dbReference>
<sequence>MDGFHLIVLGFDQESLDRHHASFTTDGRESLEWHPERGDDELRPRLEMLKEPYEEKQNGHHIIDFPLEIPQTPSQTPAVTKRPASADMATRHRAQKAFISSNVDYIFDDDLMPPLIVGSGEVFGDTPVQKLSYSDTFKGEPHNVLRSQLMDTANSSAMKNDEENVMEVQDSNNMELDDFELPITCEKGAAHRRFLSDDQQASRRSVQSAFKKQLDEQLKRELESREGDVAIRQRQLPSMSLRCQSQLILDRNDGSLEPAPSKVWEGLASLQPIHANLSASTPSFCDENQPDQQFVLRRNDEASTHSRLEAPSKMSVENKGTAVLTDQSSIERNWAELMPATFGAHQVIGPVQRPTRLGHNLSAVGDSSAKLVDKRRVDSKQVRRTSGLLDLFPSYRKKKNDVHSSLIGGKHGVDRRSTVDGEDVATKGLPDALVKALQDRPNTIGGSVGRRVATEVQGMTTEFRPDLNKKKWADLQLWSIEPASWSDFHTELAVNKRERKKQNVIFELYLTEKHYCQVLIILQQVYQEGLRIKNLLSSEQRAELIPPVLDALLDFHLNLLRLLCAKRSEKPVVDTISTIIYTEFEKTERCKAAVLHAYVEFLSKKTQCEKLYEEWCAKDSDLRKFFDKYENDPKFKDRTFKMCLLLVAQRVTKYPVLLSQLLKLESEQYKEETFRAVEATKTVVYRINKELEELELNKQWDAIRSRIDRSSLGKITQDKFLTYDELAETGGVGQRRILNIAKARYSNTTKKSDEGIDVVLLLFSDYLILLSAPVSGKNKYVFCDCGSAGCPVIALNTLILRDIPRKTSVFVVMDQKPCFDLFVLSFATKNDLEQWKYAIEAAKGSQPLRSLEDGSRKEESRAAQDESFVLETNPEDVQYNAEMDKWEEEVRKHFELRNKEEKDAASYLWKRREWFVELRNLVERIPVKSDTDEEKKKEVVEKVKRDIWERFKQSRKSRRLSMVHDSALRLWEEGFNPYFDTVHDSSIHTSDSNSSLEGDEKRLLPKRTSTFHGTSPHRGASETPIRRRTTEPELSTDRRRIDNGIDATFNEEKFSKIPLGLSESAQRAVERLLRESIECHVENSQLRSENAMLQIQLAALKTRRLETAPTAVLEAMRKKLQDLQKAEEAFQKRVRHLDDREKAVEEREKQVEEQFNTLCGIMNPDPPVTLHRPQGATRPASMSGVTFRSGSAINERSPVTVAQAGPLGKSSSSSSMPLHLVEKTSKILRSKKN</sequence>
<feature type="region of interest" description="Disordered" evidence="3">
    <location>
        <begin position="1192"/>
        <end position="1233"/>
    </location>
</feature>
<dbReference type="PROSITE" id="PS50010">
    <property type="entry name" value="DH_2"/>
    <property type="match status" value="1"/>
</dbReference>
<evidence type="ECO:0000256" key="1">
    <source>
        <dbReference type="ARBA" id="ARBA00022771"/>
    </source>
</evidence>
<dbReference type="Proteomes" id="UP000267096">
    <property type="component" value="Unassembled WGS sequence"/>
</dbReference>
<keyword evidence="2" id="KW-0175">Coiled coil</keyword>
<name>A0A0M3JT89_ANISI</name>
<dbReference type="InterPro" id="IPR035899">
    <property type="entry name" value="DBL_dom_sf"/>
</dbReference>
<protein>
    <submittedName>
        <fullName evidence="7">DH domain-containing protein</fullName>
    </submittedName>
</protein>
<evidence type="ECO:0000259" key="4">
    <source>
        <dbReference type="PROSITE" id="PS50010"/>
    </source>
</evidence>
<dbReference type="EMBL" id="UYRR01031019">
    <property type="protein sequence ID" value="VDK43662.1"/>
    <property type="molecule type" value="Genomic_DNA"/>
</dbReference>
<dbReference type="SUPFAM" id="SSF48065">
    <property type="entry name" value="DBL homology domain (DH-domain)"/>
    <property type="match status" value="1"/>
</dbReference>
<dbReference type="Gene3D" id="1.20.900.10">
    <property type="entry name" value="Dbl homology (DH) domain"/>
    <property type="match status" value="1"/>
</dbReference>
<accession>A0A0M3JT89</accession>
<dbReference type="SUPFAM" id="SSF50729">
    <property type="entry name" value="PH domain-like"/>
    <property type="match status" value="1"/>
</dbReference>
<keyword evidence="1" id="KW-0863">Zinc-finger</keyword>
<keyword evidence="1" id="KW-0862">Zinc</keyword>
<proteinExistence type="predicted"/>
<feature type="coiled-coil region" evidence="2">
    <location>
        <begin position="1083"/>
        <end position="1154"/>
    </location>
</feature>
<dbReference type="Gene3D" id="2.30.29.30">
    <property type="entry name" value="Pleckstrin-homology domain (PH domain)/Phosphotyrosine-binding domain (PTB)"/>
    <property type="match status" value="1"/>
</dbReference>
<dbReference type="WBParaSite" id="ASIM_0001123301-mRNA-1">
    <property type="protein sequence ID" value="ASIM_0001123301-mRNA-1"/>
    <property type="gene ID" value="ASIM_0001123301"/>
</dbReference>
<keyword evidence="1" id="KW-0479">Metal-binding</keyword>
<feature type="compositionally biased region" description="Basic and acidic residues" evidence="3">
    <location>
        <begin position="1024"/>
        <end position="1035"/>
    </location>
</feature>
<keyword evidence="6" id="KW-1185">Reference proteome</keyword>
<feature type="domain" description="DH" evidence="4">
    <location>
        <begin position="500"/>
        <end position="690"/>
    </location>
</feature>
<dbReference type="GO" id="GO:0008270">
    <property type="term" value="F:zinc ion binding"/>
    <property type="evidence" value="ECO:0007669"/>
    <property type="project" value="UniProtKB-KW"/>
</dbReference>
<dbReference type="InterPro" id="IPR051632">
    <property type="entry name" value="Rho_GEF"/>
</dbReference>
<dbReference type="GO" id="GO:0005085">
    <property type="term" value="F:guanyl-nucleotide exchange factor activity"/>
    <property type="evidence" value="ECO:0007669"/>
    <property type="project" value="InterPro"/>
</dbReference>
<dbReference type="InterPro" id="IPR000219">
    <property type="entry name" value="DH_dom"/>
</dbReference>
<dbReference type="SMART" id="SM00325">
    <property type="entry name" value="RhoGEF"/>
    <property type="match status" value="1"/>
</dbReference>
<evidence type="ECO:0000313" key="5">
    <source>
        <dbReference type="EMBL" id="VDK43662.1"/>
    </source>
</evidence>
<reference evidence="5 6" key="2">
    <citation type="submission" date="2018-11" db="EMBL/GenBank/DDBJ databases">
        <authorList>
            <consortium name="Pathogen Informatics"/>
        </authorList>
    </citation>
    <scope>NUCLEOTIDE SEQUENCE [LARGE SCALE GENOMIC DNA]</scope>
</reference>
<gene>
    <name evidence="5" type="ORF">ASIM_LOCUS10791</name>
</gene>
<dbReference type="OrthoDB" id="28045at2759"/>
<evidence type="ECO:0000256" key="3">
    <source>
        <dbReference type="SAM" id="MobiDB-lite"/>
    </source>
</evidence>
<dbReference type="AlphaFoldDB" id="A0A0M3JT89"/>